<proteinExistence type="predicted"/>
<dbReference type="Gene3D" id="3.40.50.1000">
    <property type="entry name" value="HAD superfamily/HAD-like"/>
    <property type="match status" value="1"/>
</dbReference>
<dbReference type="PANTHER" id="PTHR46470">
    <property type="entry name" value="N-ACYLNEURAMINATE-9-PHOSPHATASE"/>
    <property type="match status" value="1"/>
</dbReference>
<keyword evidence="6" id="KW-1185">Reference proteome</keyword>
<evidence type="ECO:0000256" key="4">
    <source>
        <dbReference type="ARBA" id="ARBA00022842"/>
    </source>
</evidence>
<dbReference type="PANTHER" id="PTHR46470:SF2">
    <property type="entry name" value="GLYCERALDEHYDE 3-PHOSPHATE PHOSPHATASE"/>
    <property type="match status" value="1"/>
</dbReference>
<dbReference type="Pfam" id="PF13419">
    <property type="entry name" value="HAD_2"/>
    <property type="match status" value="1"/>
</dbReference>
<dbReference type="PRINTS" id="PR00413">
    <property type="entry name" value="HADHALOGNASE"/>
</dbReference>
<dbReference type="SUPFAM" id="SSF56784">
    <property type="entry name" value="HAD-like"/>
    <property type="match status" value="1"/>
</dbReference>
<accession>A0A917EVY3</accession>
<dbReference type="SFLD" id="SFLDG01129">
    <property type="entry name" value="C1.5:_HAD__Beta-PGM__Phosphata"/>
    <property type="match status" value="1"/>
</dbReference>
<keyword evidence="2" id="KW-0479">Metal-binding</keyword>
<dbReference type="NCBIfam" id="TIGR01509">
    <property type="entry name" value="HAD-SF-IA-v3"/>
    <property type="match status" value="1"/>
</dbReference>
<dbReference type="Gene3D" id="1.10.150.520">
    <property type="match status" value="1"/>
</dbReference>
<dbReference type="RefSeq" id="WP_188376324.1">
    <property type="nucleotide sequence ID" value="NZ_BMEL01000001.1"/>
</dbReference>
<dbReference type="InterPro" id="IPR041492">
    <property type="entry name" value="HAD_2"/>
</dbReference>
<dbReference type="GO" id="GO:0044281">
    <property type="term" value="P:small molecule metabolic process"/>
    <property type="evidence" value="ECO:0007669"/>
    <property type="project" value="UniProtKB-ARBA"/>
</dbReference>
<dbReference type="InterPro" id="IPR051400">
    <property type="entry name" value="HAD-like_hydrolase"/>
</dbReference>
<dbReference type="GO" id="GO:0016791">
    <property type="term" value="F:phosphatase activity"/>
    <property type="evidence" value="ECO:0007669"/>
    <property type="project" value="TreeGrafter"/>
</dbReference>
<evidence type="ECO:0000313" key="5">
    <source>
        <dbReference type="EMBL" id="GGF13042.1"/>
    </source>
</evidence>
<keyword evidence="4" id="KW-0460">Magnesium</keyword>
<dbReference type="Proteomes" id="UP000660110">
    <property type="component" value="Unassembled WGS sequence"/>
</dbReference>
<dbReference type="NCBIfam" id="TIGR01549">
    <property type="entry name" value="HAD-SF-IA-v1"/>
    <property type="match status" value="1"/>
</dbReference>
<reference evidence="5" key="1">
    <citation type="journal article" date="2014" name="Int. J. Syst. Evol. Microbiol.">
        <title>Complete genome sequence of Corynebacterium casei LMG S-19264T (=DSM 44701T), isolated from a smear-ripened cheese.</title>
        <authorList>
            <consortium name="US DOE Joint Genome Institute (JGI-PGF)"/>
            <person name="Walter F."/>
            <person name="Albersmeier A."/>
            <person name="Kalinowski J."/>
            <person name="Ruckert C."/>
        </authorList>
    </citation>
    <scope>NUCLEOTIDE SEQUENCE</scope>
    <source>
        <strain evidence="5">CGMCC 1.12153</strain>
    </source>
</reference>
<sequence>MIKAVLFDLDGTLLDRDQSLKKFAKSQYHRYEQLHRNIAEKHFMNRLIELDKKGYVPKQVVYPKLIEEFHVQGVKAEELVNDYFNYFHESCIAFPHVDEVLKDLKEKGLQLGIITNGRNPFQLENLKALGIEHYFDVILISEKEGLKKPDGRIFHRALNKLHARPEDSVFIGDHPEKDVYAAIRAGMHGIWKRDDYWGNVQVEHSIEGIEELPLMMERTF</sequence>
<name>A0A917EVY3_HALAA</name>
<dbReference type="InterPro" id="IPR036412">
    <property type="entry name" value="HAD-like_sf"/>
</dbReference>
<dbReference type="GO" id="GO:0046872">
    <property type="term" value="F:metal ion binding"/>
    <property type="evidence" value="ECO:0007669"/>
    <property type="project" value="UniProtKB-KW"/>
</dbReference>
<reference evidence="5" key="2">
    <citation type="submission" date="2020-09" db="EMBL/GenBank/DDBJ databases">
        <authorList>
            <person name="Sun Q."/>
            <person name="Zhou Y."/>
        </authorList>
    </citation>
    <scope>NUCLEOTIDE SEQUENCE</scope>
    <source>
        <strain evidence="5">CGMCC 1.12153</strain>
    </source>
</reference>
<evidence type="ECO:0000313" key="6">
    <source>
        <dbReference type="Proteomes" id="UP000660110"/>
    </source>
</evidence>
<gene>
    <name evidence="5" type="ORF">GCM10010954_09690</name>
</gene>
<keyword evidence="3" id="KW-0378">Hydrolase</keyword>
<evidence type="ECO:0000256" key="3">
    <source>
        <dbReference type="ARBA" id="ARBA00022801"/>
    </source>
</evidence>
<evidence type="ECO:0000256" key="1">
    <source>
        <dbReference type="ARBA" id="ARBA00001946"/>
    </source>
</evidence>
<dbReference type="EMBL" id="BMEL01000001">
    <property type="protein sequence ID" value="GGF13042.1"/>
    <property type="molecule type" value="Genomic_DNA"/>
</dbReference>
<dbReference type="AlphaFoldDB" id="A0A917EVY3"/>
<evidence type="ECO:0000256" key="2">
    <source>
        <dbReference type="ARBA" id="ARBA00022723"/>
    </source>
</evidence>
<organism evidence="5 6">
    <name type="scientific">Halobacillus andaensis</name>
    <dbReference type="NCBI Taxonomy" id="1176239"/>
    <lineage>
        <taxon>Bacteria</taxon>
        <taxon>Bacillati</taxon>
        <taxon>Bacillota</taxon>
        <taxon>Bacilli</taxon>
        <taxon>Bacillales</taxon>
        <taxon>Bacillaceae</taxon>
        <taxon>Halobacillus</taxon>
    </lineage>
</organism>
<protein>
    <submittedName>
        <fullName evidence="5">Haloacid dehalogenase</fullName>
    </submittedName>
</protein>
<dbReference type="InterPro" id="IPR006439">
    <property type="entry name" value="HAD-SF_hydro_IA"/>
</dbReference>
<comment type="cofactor">
    <cofactor evidence="1">
        <name>Mg(2+)</name>
        <dbReference type="ChEBI" id="CHEBI:18420"/>
    </cofactor>
</comment>
<dbReference type="InterPro" id="IPR023214">
    <property type="entry name" value="HAD_sf"/>
</dbReference>
<dbReference type="SFLD" id="SFLDS00003">
    <property type="entry name" value="Haloacid_Dehalogenase"/>
    <property type="match status" value="1"/>
</dbReference>
<dbReference type="SFLD" id="SFLDG01135">
    <property type="entry name" value="C1.5.6:_HAD__Beta-PGM__Phospha"/>
    <property type="match status" value="1"/>
</dbReference>
<comment type="caution">
    <text evidence="5">The sequence shown here is derived from an EMBL/GenBank/DDBJ whole genome shotgun (WGS) entry which is preliminary data.</text>
</comment>